<dbReference type="PANTHER" id="PTHR42912:SF93">
    <property type="entry name" value="N6-ADENOSINE-METHYLTRANSFERASE TMT1A"/>
    <property type="match status" value="1"/>
</dbReference>
<evidence type="ECO:0000259" key="1">
    <source>
        <dbReference type="Pfam" id="PF08241"/>
    </source>
</evidence>
<dbReference type="OrthoDB" id="6493506at2"/>
<dbReference type="Proteomes" id="UP000006250">
    <property type="component" value="Unassembled WGS sequence"/>
</dbReference>
<dbReference type="STRING" id="596151.DesfrDRAFT_1796"/>
<dbReference type="RefSeq" id="WP_005993121.1">
    <property type="nucleotide sequence ID" value="NZ_AECZ01000010.1"/>
</dbReference>
<dbReference type="Gene3D" id="3.40.50.150">
    <property type="entry name" value="Vaccinia Virus protein VP39"/>
    <property type="match status" value="1"/>
</dbReference>
<keyword evidence="2" id="KW-0808">Transferase</keyword>
<dbReference type="InterPro" id="IPR050508">
    <property type="entry name" value="Methyltransf_Superfamily"/>
</dbReference>
<evidence type="ECO:0000313" key="3">
    <source>
        <dbReference type="Proteomes" id="UP000006250"/>
    </source>
</evidence>
<sequence>MTRQGAYRNPIAKYVHEYMFWKKELAEKGFLPNGHYEALFTTLFGLEKTFYDGKRLLDIGCGPCGSLEWAENAARRVGLDPLAEAYRFLETDRQQMEYTPDFVESISFPDASFDVVTSINSLDHVDDLAKATAEMARVVTPGGHVLIACEISPAPKPCEPTLVGWDLAARFPGTWRILDVSRFPFTGNVSASILQGRPFAPSAPIPTHGVLRLMLQKGGESFEKDAGGKPF</sequence>
<keyword evidence="2" id="KW-0489">Methyltransferase</keyword>
<dbReference type="EMBL" id="AECZ01000010">
    <property type="protein sequence ID" value="EFL51357.1"/>
    <property type="molecule type" value="Genomic_DNA"/>
</dbReference>
<dbReference type="eggNOG" id="COG2226">
    <property type="taxonomic scope" value="Bacteria"/>
</dbReference>
<evidence type="ECO:0000313" key="2">
    <source>
        <dbReference type="EMBL" id="EFL51357.1"/>
    </source>
</evidence>
<reference evidence="2 3" key="1">
    <citation type="submission" date="2010-08" db="EMBL/GenBank/DDBJ databases">
        <title>The draft genome of Desulfovibrio fructosovorans JJ.</title>
        <authorList>
            <consortium name="US DOE Joint Genome Institute (JGI-PGF)"/>
            <person name="Lucas S."/>
            <person name="Copeland A."/>
            <person name="Lapidus A."/>
            <person name="Cheng J.-F."/>
            <person name="Bruce D."/>
            <person name="Goodwin L."/>
            <person name="Pitluck S."/>
            <person name="Land M.L."/>
            <person name="Hauser L."/>
            <person name="Chang Y.-J."/>
            <person name="Jeffries C."/>
            <person name="Wall J.D."/>
            <person name="Stahl D.A."/>
            <person name="Arkin A.P."/>
            <person name="Dehal P."/>
            <person name="Stolyar S.M."/>
            <person name="Hazen T.C."/>
            <person name="Woyke T.J."/>
        </authorList>
    </citation>
    <scope>NUCLEOTIDE SEQUENCE [LARGE SCALE GENOMIC DNA]</scope>
    <source>
        <strain evidence="2 3">JJ</strain>
    </source>
</reference>
<dbReference type="GO" id="GO:0032259">
    <property type="term" value="P:methylation"/>
    <property type="evidence" value="ECO:0007669"/>
    <property type="project" value="UniProtKB-KW"/>
</dbReference>
<dbReference type="Pfam" id="PF08241">
    <property type="entry name" value="Methyltransf_11"/>
    <property type="match status" value="1"/>
</dbReference>
<accession>E1JVZ7</accession>
<keyword evidence="3" id="KW-1185">Reference proteome</keyword>
<dbReference type="InterPro" id="IPR029063">
    <property type="entry name" value="SAM-dependent_MTases_sf"/>
</dbReference>
<protein>
    <submittedName>
        <fullName evidence="2">Methyltransferase type 11</fullName>
    </submittedName>
</protein>
<dbReference type="CDD" id="cd02440">
    <property type="entry name" value="AdoMet_MTases"/>
    <property type="match status" value="1"/>
</dbReference>
<comment type="caution">
    <text evidence="2">The sequence shown here is derived from an EMBL/GenBank/DDBJ whole genome shotgun (WGS) entry which is preliminary data.</text>
</comment>
<organism evidence="2 3">
    <name type="scientific">Solidesulfovibrio fructosivorans JJ]</name>
    <dbReference type="NCBI Taxonomy" id="596151"/>
    <lineage>
        <taxon>Bacteria</taxon>
        <taxon>Pseudomonadati</taxon>
        <taxon>Thermodesulfobacteriota</taxon>
        <taxon>Desulfovibrionia</taxon>
        <taxon>Desulfovibrionales</taxon>
        <taxon>Desulfovibrionaceae</taxon>
        <taxon>Solidesulfovibrio</taxon>
    </lineage>
</organism>
<proteinExistence type="predicted"/>
<dbReference type="PANTHER" id="PTHR42912">
    <property type="entry name" value="METHYLTRANSFERASE"/>
    <property type="match status" value="1"/>
</dbReference>
<dbReference type="SUPFAM" id="SSF53335">
    <property type="entry name" value="S-adenosyl-L-methionine-dependent methyltransferases"/>
    <property type="match status" value="1"/>
</dbReference>
<gene>
    <name evidence="2" type="ORF">DesfrDRAFT_1796</name>
</gene>
<feature type="domain" description="Methyltransferase type 11" evidence="1">
    <location>
        <begin position="57"/>
        <end position="147"/>
    </location>
</feature>
<dbReference type="InterPro" id="IPR013216">
    <property type="entry name" value="Methyltransf_11"/>
</dbReference>
<dbReference type="AlphaFoldDB" id="E1JVZ7"/>
<name>E1JVZ7_SOLFR</name>
<dbReference type="GO" id="GO:0008757">
    <property type="term" value="F:S-adenosylmethionine-dependent methyltransferase activity"/>
    <property type="evidence" value="ECO:0007669"/>
    <property type="project" value="InterPro"/>
</dbReference>